<dbReference type="OrthoDB" id="27483at2759"/>
<keyword evidence="2" id="KW-1185">Reference proteome</keyword>
<accession>A0A5C3QFM8</accession>
<dbReference type="EMBL" id="ML178827">
    <property type="protein sequence ID" value="TFL00893.1"/>
    <property type="molecule type" value="Genomic_DNA"/>
</dbReference>
<gene>
    <name evidence="1" type="ORF">BDV98DRAFT_568889</name>
</gene>
<sequence length="84" mass="9317">MFYDELRRACERQAIQVADPSSLDVKREVEEALNNLPHGHRGGFSHQRSYQDAPNPGLTIADLGIIGLPVGSSEAQCIKSRGWR</sequence>
<organism evidence="1 2">
    <name type="scientific">Pterulicium gracile</name>
    <dbReference type="NCBI Taxonomy" id="1884261"/>
    <lineage>
        <taxon>Eukaryota</taxon>
        <taxon>Fungi</taxon>
        <taxon>Dikarya</taxon>
        <taxon>Basidiomycota</taxon>
        <taxon>Agaricomycotina</taxon>
        <taxon>Agaricomycetes</taxon>
        <taxon>Agaricomycetidae</taxon>
        <taxon>Agaricales</taxon>
        <taxon>Pleurotineae</taxon>
        <taxon>Pterulaceae</taxon>
        <taxon>Pterulicium</taxon>
    </lineage>
</organism>
<dbReference type="AlphaFoldDB" id="A0A5C3QFM8"/>
<evidence type="ECO:0000313" key="2">
    <source>
        <dbReference type="Proteomes" id="UP000305067"/>
    </source>
</evidence>
<evidence type="ECO:0000313" key="1">
    <source>
        <dbReference type="EMBL" id="TFL00893.1"/>
    </source>
</evidence>
<reference evidence="1 2" key="1">
    <citation type="journal article" date="2019" name="Nat. Ecol. Evol.">
        <title>Megaphylogeny resolves global patterns of mushroom evolution.</title>
        <authorList>
            <person name="Varga T."/>
            <person name="Krizsan K."/>
            <person name="Foldi C."/>
            <person name="Dima B."/>
            <person name="Sanchez-Garcia M."/>
            <person name="Sanchez-Ramirez S."/>
            <person name="Szollosi G.J."/>
            <person name="Szarkandi J.G."/>
            <person name="Papp V."/>
            <person name="Albert L."/>
            <person name="Andreopoulos W."/>
            <person name="Angelini C."/>
            <person name="Antonin V."/>
            <person name="Barry K.W."/>
            <person name="Bougher N.L."/>
            <person name="Buchanan P."/>
            <person name="Buyck B."/>
            <person name="Bense V."/>
            <person name="Catcheside P."/>
            <person name="Chovatia M."/>
            <person name="Cooper J."/>
            <person name="Damon W."/>
            <person name="Desjardin D."/>
            <person name="Finy P."/>
            <person name="Geml J."/>
            <person name="Haridas S."/>
            <person name="Hughes K."/>
            <person name="Justo A."/>
            <person name="Karasinski D."/>
            <person name="Kautmanova I."/>
            <person name="Kiss B."/>
            <person name="Kocsube S."/>
            <person name="Kotiranta H."/>
            <person name="LaButti K.M."/>
            <person name="Lechner B.E."/>
            <person name="Liimatainen K."/>
            <person name="Lipzen A."/>
            <person name="Lukacs Z."/>
            <person name="Mihaltcheva S."/>
            <person name="Morgado L.N."/>
            <person name="Niskanen T."/>
            <person name="Noordeloos M.E."/>
            <person name="Ohm R.A."/>
            <person name="Ortiz-Santana B."/>
            <person name="Ovrebo C."/>
            <person name="Racz N."/>
            <person name="Riley R."/>
            <person name="Savchenko A."/>
            <person name="Shiryaev A."/>
            <person name="Soop K."/>
            <person name="Spirin V."/>
            <person name="Szebenyi C."/>
            <person name="Tomsovsky M."/>
            <person name="Tulloss R.E."/>
            <person name="Uehling J."/>
            <person name="Grigoriev I.V."/>
            <person name="Vagvolgyi C."/>
            <person name="Papp T."/>
            <person name="Martin F.M."/>
            <person name="Miettinen O."/>
            <person name="Hibbett D.S."/>
            <person name="Nagy L.G."/>
        </authorList>
    </citation>
    <scope>NUCLEOTIDE SEQUENCE [LARGE SCALE GENOMIC DNA]</scope>
    <source>
        <strain evidence="1 2">CBS 309.79</strain>
    </source>
</reference>
<dbReference type="Proteomes" id="UP000305067">
    <property type="component" value="Unassembled WGS sequence"/>
</dbReference>
<proteinExistence type="predicted"/>
<protein>
    <submittedName>
        <fullName evidence="1">Uncharacterized protein</fullName>
    </submittedName>
</protein>
<name>A0A5C3QFM8_9AGAR</name>